<dbReference type="Proteomes" id="UP001202328">
    <property type="component" value="Unassembled WGS sequence"/>
</dbReference>
<proteinExistence type="predicted"/>
<gene>
    <name evidence="4" type="ORF">MKW98_000824</name>
</gene>
<evidence type="ECO:0000256" key="3">
    <source>
        <dbReference type="ARBA" id="ARBA00022840"/>
    </source>
</evidence>
<keyword evidence="5" id="KW-1185">Reference proteome</keyword>
<dbReference type="InterPro" id="IPR027417">
    <property type="entry name" value="P-loop_NTPase"/>
</dbReference>
<dbReference type="GO" id="GO:0005737">
    <property type="term" value="C:cytoplasm"/>
    <property type="evidence" value="ECO:0007669"/>
    <property type="project" value="TreeGrafter"/>
</dbReference>
<protein>
    <submittedName>
        <fullName evidence="4">Uncharacterized protein</fullName>
    </submittedName>
</protein>
<comment type="caution">
    <text evidence="4">The sequence shown here is derived from an EMBL/GenBank/DDBJ whole genome shotgun (WGS) entry which is preliminary data.</text>
</comment>
<dbReference type="SUPFAM" id="SSF52540">
    <property type="entry name" value="P-loop containing nucleoside triphosphate hydrolases"/>
    <property type="match status" value="1"/>
</dbReference>
<dbReference type="Gene3D" id="3.40.50.300">
    <property type="entry name" value="P-loop containing nucleotide triphosphate hydrolases"/>
    <property type="match status" value="1"/>
</dbReference>
<dbReference type="GO" id="GO:0016887">
    <property type="term" value="F:ATP hydrolysis activity"/>
    <property type="evidence" value="ECO:0007669"/>
    <property type="project" value="TreeGrafter"/>
</dbReference>
<dbReference type="GO" id="GO:0005524">
    <property type="term" value="F:ATP binding"/>
    <property type="evidence" value="ECO:0007669"/>
    <property type="project" value="UniProtKB-KW"/>
</dbReference>
<accession>A0AAD4SF90</accession>
<evidence type="ECO:0000256" key="1">
    <source>
        <dbReference type="ARBA" id="ARBA00022737"/>
    </source>
</evidence>
<dbReference type="EMBL" id="JAJJMB010011819">
    <property type="protein sequence ID" value="KAI3898711.1"/>
    <property type="molecule type" value="Genomic_DNA"/>
</dbReference>
<keyword evidence="2" id="KW-0547">Nucleotide-binding</keyword>
<keyword evidence="1" id="KW-0677">Repeat</keyword>
<keyword evidence="3" id="KW-0067">ATP-binding</keyword>
<evidence type="ECO:0000313" key="4">
    <source>
        <dbReference type="EMBL" id="KAI3898711.1"/>
    </source>
</evidence>
<dbReference type="PROSITE" id="PS00870">
    <property type="entry name" value="CLPAB_1"/>
    <property type="match status" value="1"/>
</dbReference>
<name>A0AAD4SF90_9MAGN</name>
<dbReference type="PANTHER" id="PTHR11638:SF155">
    <property type="entry name" value="CHAPERONE PROTEIN CLPC1, CHLOROPLASTIC-LIKE"/>
    <property type="match status" value="1"/>
</dbReference>
<dbReference type="AlphaFoldDB" id="A0AAD4SF90"/>
<dbReference type="PANTHER" id="PTHR11638">
    <property type="entry name" value="ATP-DEPENDENT CLP PROTEASE"/>
    <property type="match status" value="1"/>
</dbReference>
<organism evidence="4 5">
    <name type="scientific">Papaver atlanticum</name>
    <dbReference type="NCBI Taxonomy" id="357466"/>
    <lineage>
        <taxon>Eukaryota</taxon>
        <taxon>Viridiplantae</taxon>
        <taxon>Streptophyta</taxon>
        <taxon>Embryophyta</taxon>
        <taxon>Tracheophyta</taxon>
        <taxon>Spermatophyta</taxon>
        <taxon>Magnoliopsida</taxon>
        <taxon>Ranunculales</taxon>
        <taxon>Papaveraceae</taxon>
        <taxon>Papaveroideae</taxon>
        <taxon>Papaver</taxon>
    </lineage>
</organism>
<dbReference type="GO" id="GO:0034605">
    <property type="term" value="P:cellular response to heat"/>
    <property type="evidence" value="ECO:0007669"/>
    <property type="project" value="TreeGrafter"/>
</dbReference>
<evidence type="ECO:0000313" key="5">
    <source>
        <dbReference type="Proteomes" id="UP001202328"/>
    </source>
</evidence>
<dbReference type="InterPro" id="IPR050130">
    <property type="entry name" value="ClpA_ClpB"/>
</dbReference>
<feature type="non-terminal residue" evidence="4">
    <location>
        <position position="113"/>
    </location>
</feature>
<reference evidence="4" key="1">
    <citation type="submission" date="2022-04" db="EMBL/GenBank/DDBJ databases">
        <title>A functionally conserved STORR gene fusion in Papaver species that diverged 16.8 million years ago.</title>
        <authorList>
            <person name="Catania T."/>
        </authorList>
    </citation>
    <scope>NUCLEOTIDE SEQUENCE</scope>
    <source>
        <strain evidence="4">S-188037</strain>
    </source>
</reference>
<dbReference type="InterPro" id="IPR018368">
    <property type="entry name" value="ClpA/B_CS1"/>
</dbReference>
<evidence type="ECO:0000256" key="2">
    <source>
        <dbReference type="ARBA" id="ARBA00022741"/>
    </source>
</evidence>
<sequence length="113" mass="12183">MEEIKQSGEIILFIDEVHTLIGDGADEGAIDAANILKPALVRGELQVSCFFKDPAKTSRCCKVGGTMCILTGISETVKSTLKLNDVNEEPNAEAVLDDPLRDVILSAVCEDYI</sequence>